<feature type="region of interest" description="Disordered" evidence="1">
    <location>
        <begin position="74"/>
        <end position="97"/>
    </location>
</feature>
<feature type="signal peptide" evidence="2">
    <location>
        <begin position="1"/>
        <end position="23"/>
    </location>
</feature>
<name>A0A1S2QEW0_9ACTN</name>
<evidence type="ECO:0008006" key="5">
    <source>
        <dbReference type="Google" id="ProtNLM"/>
    </source>
</evidence>
<protein>
    <recommendedName>
        <fullName evidence="5">Chaplin domain-containing protein</fullName>
    </recommendedName>
</protein>
<evidence type="ECO:0000256" key="2">
    <source>
        <dbReference type="SAM" id="SignalP"/>
    </source>
</evidence>
<reference evidence="3 4" key="1">
    <citation type="submission" date="2016-10" db="EMBL/GenBank/DDBJ databases">
        <title>Genome sequence of Streptomyces sp. MUSC 1.</title>
        <authorList>
            <person name="Lee L.-H."/>
            <person name="Ser H.-L."/>
            <person name="Law J.W.-F."/>
        </authorList>
    </citation>
    <scope>NUCLEOTIDE SEQUENCE [LARGE SCALE GENOMIC DNA]</scope>
    <source>
        <strain evidence="3 4">MUSC 1</strain>
    </source>
</reference>
<evidence type="ECO:0000256" key="1">
    <source>
        <dbReference type="SAM" id="MobiDB-lite"/>
    </source>
</evidence>
<organism evidence="3 4">
    <name type="scientific">Streptomyces monashensis</name>
    <dbReference type="NCBI Taxonomy" id="1678012"/>
    <lineage>
        <taxon>Bacteria</taxon>
        <taxon>Bacillati</taxon>
        <taxon>Actinomycetota</taxon>
        <taxon>Actinomycetes</taxon>
        <taxon>Kitasatosporales</taxon>
        <taxon>Streptomycetaceae</taxon>
        <taxon>Streptomyces</taxon>
    </lineage>
</organism>
<keyword evidence="2" id="KW-0732">Signal</keyword>
<feature type="region of interest" description="Disordered" evidence="1">
    <location>
        <begin position="20"/>
        <end position="41"/>
    </location>
</feature>
<sequence length="97" mass="9699">MKFLATAALTAASAAALAAPAHADAPADTATTPTAKAAHGNGQWTISDTANCADTLAVVPVLKQVSPLQVRENTPTCGAGSLIRPGHRGHLGPHGNR</sequence>
<accession>A0A1S2QEW0</accession>
<comment type="caution">
    <text evidence="3">The sequence shown here is derived from an EMBL/GenBank/DDBJ whole genome shotgun (WGS) entry which is preliminary data.</text>
</comment>
<dbReference type="EMBL" id="MLYO01000032">
    <property type="protein sequence ID" value="OIK04026.1"/>
    <property type="molecule type" value="Genomic_DNA"/>
</dbReference>
<keyword evidence="4" id="KW-1185">Reference proteome</keyword>
<feature type="compositionally biased region" description="Low complexity" evidence="1">
    <location>
        <begin position="20"/>
        <end position="38"/>
    </location>
</feature>
<feature type="compositionally biased region" description="Basic residues" evidence="1">
    <location>
        <begin position="85"/>
        <end position="97"/>
    </location>
</feature>
<dbReference type="Proteomes" id="UP000179642">
    <property type="component" value="Unassembled WGS sequence"/>
</dbReference>
<dbReference type="AlphaFoldDB" id="A0A1S2QEW0"/>
<evidence type="ECO:0000313" key="4">
    <source>
        <dbReference type="Proteomes" id="UP000179642"/>
    </source>
</evidence>
<gene>
    <name evidence="3" type="ORF">BIV23_19495</name>
</gene>
<feature type="chain" id="PRO_5010178577" description="Chaplin domain-containing protein" evidence="2">
    <location>
        <begin position="24"/>
        <end position="97"/>
    </location>
</feature>
<proteinExistence type="predicted"/>
<evidence type="ECO:0000313" key="3">
    <source>
        <dbReference type="EMBL" id="OIK04026.1"/>
    </source>
</evidence>